<accession>A0A644U4E7</accession>
<proteinExistence type="predicted"/>
<gene>
    <name evidence="1" type="ORF">SDC9_19601</name>
</gene>
<evidence type="ECO:0000313" key="1">
    <source>
        <dbReference type="EMBL" id="MPL73795.1"/>
    </source>
</evidence>
<reference evidence="1" key="1">
    <citation type="submission" date="2019-08" db="EMBL/GenBank/DDBJ databases">
        <authorList>
            <person name="Kucharzyk K."/>
            <person name="Murdoch R.W."/>
            <person name="Higgins S."/>
            <person name="Loffler F."/>
        </authorList>
    </citation>
    <scope>NUCLEOTIDE SEQUENCE</scope>
</reference>
<comment type="caution">
    <text evidence="1">The sequence shown here is derived from an EMBL/GenBank/DDBJ whole genome shotgun (WGS) entry which is preliminary data.</text>
</comment>
<dbReference type="AlphaFoldDB" id="A0A644U4E7"/>
<protein>
    <submittedName>
        <fullName evidence="1">Uncharacterized protein</fullName>
    </submittedName>
</protein>
<dbReference type="EMBL" id="VSSQ01000075">
    <property type="protein sequence ID" value="MPL73795.1"/>
    <property type="molecule type" value="Genomic_DNA"/>
</dbReference>
<name>A0A644U4E7_9ZZZZ</name>
<sequence>MGRVDVAVDVGLDQPVHRDHAETADEFGVVRDLLRAQDQLGAIMIGARVQVMGALGAEREGGGRGHAQLARVDHVEHAVLDHLGEGGHRLEGGIDQARHHRVRHVADARLQRQERLRQAALPHLMGEELEDVVGDRLGRAVGLREGGVAVGGIGLDDRHDLRVVDVEMRLADALIGRDQRDRHAMRRQAGAVIDVVHPLERFRLPAVHLEDDLVGAIEPGLVVADRGGGDQLAAGRDARDLDHGEVEIAVKPFPDHRRDLAQVHVDVIHLAAVDALAQDRVGVVGQAELDAVGTGQRTVKLRAGRGAGEHAHAERAALGMFGLGAGRERHRHRLRIARAGEARHADRGAMRDQRGRILGAHHPSGKAGVAQSGVRLAGGHLAPPKPLRAQQRSYIFRHAHETIRKQNAAHLSMA</sequence>
<organism evidence="1">
    <name type="scientific">bioreactor metagenome</name>
    <dbReference type="NCBI Taxonomy" id="1076179"/>
    <lineage>
        <taxon>unclassified sequences</taxon>
        <taxon>metagenomes</taxon>
        <taxon>ecological metagenomes</taxon>
    </lineage>
</organism>